<keyword evidence="3" id="KW-1185">Reference proteome</keyword>
<evidence type="ECO:0000259" key="1">
    <source>
        <dbReference type="Pfam" id="PF17205"/>
    </source>
</evidence>
<feature type="domain" description="Integrin beta N-terminal" evidence="1">
    <location>
        <begin position="21"/>
        <end position="46"/>
    </location>
</feature>
<dbReference type="Ensembl" id="ENSSTUT00000016619.1">
    <property type="protein sequence ID" value="ENSSTUP00000015754.1"/>
    <property type="gene ID" value="ENSSTUG00000007220.1"/>
</dbReference>
<dbReference type="SUPFAM" id="SSF103575">
    <property type="entry name" value="Plexin repeat"/>
    <property type="match status" value="1"/>
</dbReference>
<sequence length="48" mass="5305">QMAPYSLYSALLLTRAHKTLECYGQGVKSCGECLESGPHCAWCKEEVL</sequence>
<reference evidence="2" key="1">
    <citation type="submission" date="2025-08" db="UniProtKB">
        <authorList>
            <consortium name="Ensembl"/>
        </authorList>
    </citation>
    <scope>IDENTIFICATION</scope>
</reference>
<dbReference type="GeneTree" id="ENSGT00940000181444"/>
<dbReference type="Gene3D" id="3.30.1680.10">
    <property type="entry name" value="ligand-binding face of the semaphorins, domain 2"/>
    <property type="match status" value="1"/>
</dbReference>
<dbReference type="AlphaFoldDB" id="A0A673WUP1"/>
<organism evidence="2 3">
    <name type="scientific">Salmo trutta</name>
    <name type="common">Brown trout</name>
    <dbReference type="NCBI Taxonomy" id="8032"/>
    <lineage>
        <taxon>Eukaryota</taxon>
        <taxon>Metazoa</taxon>
        <taxon>Chordata</taxon>
        <taxon>Craniata</taxon>
        <taxon>Vertebrata</taxon>
        <taxon>Euteleostomi</taxon>
        <taxon>Actinopterygii</taxon>
        <taxon>Neopterygii</taxon>
        <taxon>Teleostei</taxon>
        <taxon>Protacanthopterygii</taxon>
        <taxon>Salmoniformes</taxon>
        <taxon>Salmonidae</taxon>
        <taxon>Salmoninae</taxon>
        <taxon>Salmo</taxon>
    </lineage>
</organism>
<dbReference type="Proteomes" id="UP000472277">
    <property type="component" value="Chromosome 2"/>
</dbReference>
<reference evidence="2" key="2">
    <citation type="submission" date="2025-09" db="UniProtKB">
        <authorList>
            <consortium name="Ensembl"/>
        </authorList>
    </citation>
    <scope>IDENTIFICATION</scope>
</reference>
<dbReference type="InterPro" id="IPR033760">
    <property type="entry name" value="Integrin_beta_N"/>
</dbReference>
<dbReference type="Pfam" id="PF17205">
    <property type="entry name" value="PSI_integrin"/>
    <property type="match status" value="1"/>
</dbReference>
<evidence type="ECO:0000313" key="2">
    <source>
        <dbReference type="Ensembl" id="ENSSTUP00000015754.1"/>
    </source>
</evidence>
<proteinExistence type="predicted"/>
<dbReference type="InParanoid" id="A0A673WUP1"/>
<accession>A0A673WUP1</accession>
<protein>
    <recommendedName>
        <fullName evidence="1">Integrin beta N-terminal domain-containing protein</fullName>
    </recommendedName>
</protein>
<name>A0A673WUP1_SALTR</name>
<evidence type="ECO:0000313" key="3">
    <source>
        <dbReference type="Proteomes" id="UP000472277"/>
    </source>
</evidence>